<evidence type="ECO:0000256" key="1">
    <source>
        <dbReference type="SAM" id="Phobius"/>
    </source>
</evidence>
<dbReference type="AlphaFoldDB" id="A0A382MR64"/>
<organism evidence="2">
    <name type="scientific">marine metagenome</name>
    <dbReference type="NCBI Taxonomy" id="408172"/>
    <lineage>
        <taxon>unclassified sequences</taxon>
        <taxon>metagenomes</taxon>
        <taxon>ecological metagenomes</taxon>
    </lineage>
</organism>
<name>A0A382MR64_9ZZZZ</name>
<reference evidence="2" key="1">
    <citation type="submission" date="2018-05" db="EMBL/GenBank/DDBJ databases">
        <authorList>
            <person name="Lanie J.A."/>
            <person name="Ng W.-L."/>
            <person name="Kazmierczak K.M."/>
            <person name="Andrzejewski T.M."/>
            <person name="Davidsen T.M."/>
            <person name="Wayne K.J."/>
            <person name="Tettelin H."/>
            <person name="Glass J.I."/>
            <person name="Rusch D."/>
            <person name="Podicherti R."/>
            <person name="Tsui H.-C.T."/>
            <person name="Winkler M.E."/>
        </authorList>
    </citation>
    <scope>NUCLEOTIDE SEQUENCE</scope>
</reference>
<protein>
    <recommendedName>
        <fullName evidence="3">Major facilitator superfamily (MFS) profile domain-containing protein</fullName>
    </recommendedName>
</protein>
<sequence>MAETRGSTDWGVVAFLASVGIAVAYGIDASLPAFDEMRPDVGLPPGSNRITLAITAYFLG</sequence>
<keyword evidence="1" id="KW-1133">Transmembrane helix</keyword>
<keyword evidence="1" id="KW-0472">Membrane</keyword>
<gene>
    <name evidence="2" type="ORF">METZ01_LOCUS304163</name>
</gene>
<evidence type="ECO:0008006" key="3">
    <source>
        <dbReference type="Google" id="ProtNLM"/>
    </source>
</evidence>
<accession>A0A382MR64</accession>
<dbReference type="EMBL" id="UINC01095319">
    <property type="protein sequence ID" value="SVC51309.1"/>
    <property type="molecule type" value="Genomic_DNA"/>
</dbReference>
<feature type="non-terminal residue" evidence="2">
    <location>
        <position position="60"/>
    </location>
</feature>
<keyword evidence="1" id="KW-0812">Transmembrane</keyword>
<evidence type="ECO:0000313" key="2">
    <source>
        <dbReference type="EMBL" id="SVC51309.1"/>
    </source>
</evidence>
<feature type="transmembrane region" description="Helical" evidence="1">
    <location>
        <begin position="12"/>
        <end position="34"/>
    </location>
</feature>
<proteinExistence type="predicted"/>